<dbReference type="SMART" id="SM00382">
    <property type="entry name" value="AAA"/>
    <property type="match status" value="2"/>
</dbReference>
<evidence type="ECO:0000256" key="7">
    <source>
        <dbReference type="ARBA" id="ARBA00022967"/>
    </source>
</evidence>
<evidence type="ECO:0000256" key="6">
    <source>
        <dbReference type="ARBA" id="ARBA00022840"/>
    </source>
</evidence>
<evidence type="ECO:0000256" key="2">
    <source>
        <dbReference type="ARBA" id="ARBA00022475"/>
    </source>
</evidence>
<dbReference type="STRING" id="1960309.SAMN03159343_0965"/>
<evidence type="ECO:0000259" key="9">
    <source>
        <dbReference type="PROSITE" id="PS50893"/>
    </source>
</evidence>
<evidence type="ECO:0000256" key="3">
    <source>
        <dbReference type="ARBA" id="ARBA00022597"/>
    </source>
</evidence>
<feature type="domain" description="ABC transporter" evidence="9">
    <location>
        <begin position="14"/>
        <end position="257"/>
    </location>
</feature>
<dbReference type="InterPro" id="IPR050107">
    <property type="entry name" value="ABC_carbohydrate_import_ATPase"/>
</dbReference>
<dbReference type="PROSITE" id="PS00211">
    <property type="entry name" value="ABC_TRANSPORTER_1"/>
    <property type="match status" value="1"/>
</dbReference>
<dbReference type="InterPro" id="IPR003593">
    <property type="entry name" value="AAA+_ATPase"/>
</dbReference>
<keyword evidence="6 10" id="KW-0067">ATP-binding</keyword>
<evidence type="ECO:0000256" key="5">
    <source>
        <dbReference type="ARBA" id="ARBA00022741"/>
    </source>
</evidence>
<evidence type="ECO:0000313" key="10">
    <source>
        <dbReference type="EMBL" id="SCX40435.1"/>
    </source>
</evidence>
<dbReference type="SUPFAM" id="SSF52540">
    <property type="entry name" value="P-loop containing nucleoside triphosphate hydrolases"/>
    <property type="match status" value="2"/>
</dbReference>
<reference evidence="11" key="1">
    <citation type="submission" date="2016-10" db="EMBL/GenBank/DDBJ databases">
        <authorList>
            <person name="Varghese N."/>
            <person name="Submissions S."/>
        </authorList>
    </citation>
    <scope>NUCLEOTIDE SEQUENCE [LARGE SCALE GENOMIC DNA]</scope>
    <source>
        <strain evidence="11">DSM 45722</strain>
    </source>
</reference>
<dbReference type="CDD" id="cd03215">
    <property type="entry name" value="ABC_Carb_Monos_II"/>
    <property type="match status" value="1"/>
</dbReference>
<dbReference type="GO" id="GO:0016887">
    <property type="term" value="F:ATP hydrolysis activity"/>
    <property type="evidence" value="ECO:0007669"/>
    <property type="project" value="InterPro"/>
</dbReference>
<gene>
    <name evidence="10" type="ORF">SAMN03159343_0965</name>
</gene>
<dbReference type="Gene3D" id="3.40.50.300">
    <property type="entry name" value="P-loop containing nucleotide triphosphate hydrolases"/>
    <property type="match status" value="2"/>
</dbReference>
<accession>A0A1G4XH43</accession>
<keyword evidence="11" id="KW-1185">Reference proteome</keyword>
<dbReference type="PANTHER" id="PTHR43790">
    <property type="entry name" value="CARBOHYDRATE TRANSPORT ATP-BINDING PROTEIN MG119-RELATED"/>
    <property type="match status" value="1"/>
</dbReference>
<dbReference type="AlphaFoldDB" id="A0A1G4XH43"/>
<feature type="domain" description="ABC transporter" evidence="9">
    <location>
        <begin position="271"/>
        <end position="514"/>
    </location>
</feature>
<dbReference type="InterPro" id="IPR017871">
    <property type="entry name" value="ABC_transporter-like_CS"/>
</dbReference>
<dbReference type="Proteomes" id="UP000198981">
    <property type="component" value="Unassembled WGS sequence"/>
</dbReference>
<keyword evidence="7" id="KW-1278">Translocase</keyword>
<evidence type="ECO:0000256" key="4">
    <source>
        <dbReference type="ARBA" id="ARBA00022737"/>
    </source>
</evidence>
<keyword evidence="3" id="KW-0762">Sugar transport</keyword>
<organism evidence="10 11">
    <name type="scientific">Klenkia marina</name>
    <dbReference type="NCBI Taxonomy" id="1960309"/>
    <lineage>
        <taxon>Bacteria</taxon>
        <taxon>Bacillati</taxon>
        <taxon>Actinomycetota</taxon>
        <taxon>Actinomycetes</taxon>
        <taxon>Geodermatophilales</taxon>
        <taxon>Geodermatophilaceae</taxon>
        <taxon>Klenkia</taxon>
    </lineage>
</organism>
<dbReference type="GO" id="GO:0005524">
    <property type="term" value="F:ATP binding"/>
    <property type="evidence" value="ECO:0007669"/>
    <property type="project" value="UniProtKB-KW"/>
</dbReference>
<keyword evidence="1" id="KW-0813">Transport</keyword>
<name>A0A1G4XH43_9ACTN</name>
<proteinExistence type="predicted"/>
<sequence length="521" mass="54691">MSDTAVAAPPDTALRLSGVGKTFDGVPVLRGVDLEVRAGRVHALLGGNGSGKSTTLKIVAGVYSADPGGTITVGGTQHPADGFSPAAAHAAGLRFVHQDLGLVDDLTVAENMALVHGFPGRGGIVGWRALRRRTAQELADAGLAIDPRARVRELRPGDRTLLAVARALQGGAADRPLVLVLDEPTASLPRHEVDGLLAELRRRRAEGHAVVYVSHRIPEVLAVADDLTVLRDGTVAYSGPVEGLDEAAIVTLMTGAASAEALAVPHPAPDREGDPVLRARGLEFPGVGPVDLDLHPGEVVGVAGLLGSGRSRLLRALSGQLPRTAGTLELGGRTVGHRSPRAALADGIAYVPEDRAREAAFADRPLWENVSAIAYPRFVRPWGVARRAEKKAAMAAAARYAVRAAHADVPFAALSGGNQQKAVLARTTWTEPRVLLLDEPSQGVDAMARREIHALVRRHVAEGERAALVVSSDFAELAALCDRVLVVGGGRLRTELTGAQLQEDVIAHAAHTETPDRQDPR</sequence>
<dbReference type="PROSITE" id="PS50893">
    <property type="entry name" value="ABC_TRANSPORTER_2"/>
    <property type="match status" value="2"/>
</dbReference>
<dbReference type="RefSeq" id="WP_165839275.1">
    <property type="nucleotide sequence ID" value="NZ_FMUH01000001.1"/>
</dbReference>
<keyword evidence="5" id="KW-0547">Nucleotide-binding</keyword>
<dbReference type="EMBL" id="FMUH01000001">
    <property type="protein sequence ID" value="SCX40435.1"/>
    <property type="molecule type" value="Genomic_DNA"/>
</dbReference>
<protein>
    <submittedName>
        <fullName evidence="10">Ribose transport system ATP-binding protein</fullName>
    </submittedName>
</protein>
<dbReference type="CDD" id="cd03216">
    <property type="entry name" value="ABC_Carb_Monos_I"/>
    <property type="match status" value="1"/>
</dbReference>
<evidence type="ECO:0000256" key="1">
    <source>
        <dbReference type="ARBA" id="ARBA00022448"/>
    </source>
</evidence>
<dbReference type="InterPro" id="IPR027417">
    <property type="entry name" value="P-loop_NTPase"/>
</dbReference>
<evidence type="ECO:0000256" key="8">
    <source>
        <dbReference type="ARBA" id="ARBA00023136"/>
    </source>
</evidence>
<evidence type="ECO:0000313" key="11">
    <source>
        <dbReference type="Proteomes" id="UP000198981"/>
    </source>
</evidence>
<dbReference type="PANTHER" id="PTHR43790:SF3">
    <property type="entry name" value="D-ALLOSE IMPORT ATP-BINDING PROTEIN ALSA-RELATED"/>
    <property type="match status" value="1"/>
</dbReference>
<dbReference type="Pfam" id="PF00005">
    <property type="entry name" value="ABC_tran"/>
    <property type="match status" value="2"/>
</dbReference>
<dbReference type="InterPro" id="IPR003439">
    <property type="entry name" value="ABC_transporter-like_ATP-bd"/>
</dbReference>
<keyword evidence="2" id="KW-1003">Cell membrane</keyword>
<keyword evidence="8" id="KW-0472">Membrane</keyword>
<keyword evidence="4" id="KW-0677">Repeat</keyword>